<accession>A0ABS6EVJ9</accession>
<dbReference type="RefSeq" id="WP_216471222.1">
    <property type="nucleotide sequence ID" value="NZ_JAHLQI010000009.1"/>
</dbReference>
<keyword evidence="3" id="KW-1133">Transmembrane helix</keyword>
<feature type="coiled-coil region" evidence="1">
    <location>
        <begin position="81"/>
        <end position="129"/>
    </location>
</feature>
<gene>
    <name evidence="4" type="ORF">KQI75_12795</name>
</gene>
<comment type="caution">
    <text evidence="4">The sequence shown here is derived from an EMBL/GenBank/DDBJ whole genome shotgun (WGS) entry which is preliminary data.</text>
</comment>
<evidence type="ECO:0000256" key="3">
    <source>
        <dbReference type="SAM" id="Phobius"/>
    </source>
</evidence>
<keyword evidence="3" id="KW-0812">Transmembrane</keyword>
<evidence type="ECO:0000313" key="4">
    <source>
        <dbReference type="EMBL" id="MBU5491480.1"/>
    </source>
</evidence>
<evidence type="ECO:0000256" key="2">
    <source>
        <dbReference type="SAM" id="MobiDB-lite"/>
    </source>
</evidence>
<dbReference type="EMBL" id="JAHLQI010000009">
    <property type="protein sequence ID" value="MBU5491480.1"/>
    <property type="molecule type" value="Genomic_DNA"/>
</dbReference>
<name>A0ABS6EVJ9_9FIRM</name>
<keyword evidence="1" id="KW-0175">Coiled coil</keyword>
<sequence>MSEEKKNIPPENDSAQKKPTLEEDIKIYEEAVSIDRSRQKSRRVFVFYIIGLFCVALVLILLSYVMQAHANQELEALGTQLTEQTDAANGARAKVDQLQDSIDKLQADLAEAQKQNGTLTKQSEDAAKNAEALDQLWQLEKAYQDGEKDTAREIIDKMDAAYTRDALTNETAAPLTGSAAKEYADICDALNADES</sequence>
<proteinExistence type="predicted"/>
<evidence type="ECO:0000256" key="1">
    <source>
        <dbReference type="SAM" id="Coils"/>
    </source>
</evidence>
<feature type="transmembrane region" description="Helical" evidence="3">
    <location>
        <begin position="45"/>
        <end position="66"/>
    </location>
</feature>
<dbReference type="Proteomes" id="UP000783588">
    <property type="component" value="Unassembled WGS sequence"/>
</dbReference>
<keyword evidence="3" id="KW-0472">Membrane</keyword>
<keyword evidence="5" id="KW-1185">Reference proteome</keyword>
<evidence type="ECO:0000313" key="5">
    <source>
        <dbReference type="Proteomes" id="UP000783588"/>
    </source>
</evidence>
<protein>
    <submittedName>
        <fullName evidence="4">Uncharacterized protein</fullName>
    </submittedName>
</protein>
<organism evidence="4 5">
    <name type="scientific">Butyricicoccus intestinisimiae</name>
    <dbReference type="NCBI Taxonomy" id="2841509"/>
    <lineage>
        <taxon>Bacteria</taxon>
        <taxon>Bacillati</taxon>
        <taxon>Bacillota</taxon>
        <taxon>Clostridia</taxon>
        <taxon>Eubacteriales</taxon>
        <taxon>Butyricicoccaceae</taxon>
        <taxon>Butyricicoccus</taxon>
    </lineage>
</organism>
<feature type="region of interest" description="Disordered" evidence="2">
    <location>
        <begin position="1"/>
        <end position="21"/>
    </location>
</feature>
<reference evidence="4 5" key="1">
    <citation type="submission" date="2021-06" db="EMBL/GenBank/DDBJ databases">
        <authorList>
            <person name="Sun Q."/>
            <person name="Li D."/>
        </authorList>
    </citation>
    <scope>NUCLEOTIDE SEQUENCE [LARGE SCALE GENOMIC DNA]</scope>
    <source>
        <strain evidence="4 5">MSJd-7</strain>
    </source>
</reference>